<dbReference type="EMBL" id="CP076668">
    <property type="protein sequence ID" value="QWU83776.1"/>
    <property type="molecule type" value="Genomic_DNA"/>
</dbReference>
<name>A0ABX8HTA4_9PSED</name>
<dbReference type="Pfam" id="PF13614">
    <property type="entry name" value="AAA_31"/>
    <property type="match status" value="1"/>
</dbReference>
<dbReference type="Proteomes" id="UP000683401">
    <property type="component" value="Chromosome"/>
</dbReference>
<protein>
    <submittedName>
        <fullName evidence="2">ParA family protein</fullName>
    </submittedName>
</protein>
<evidence type="ECO:0000259" key="1">
    <source>
        <dbReference type="Pfam" id="PF13614"/>
    </source>
</evidence>
<accession>A0ABX8HTA4</accession>
<organism evidence="2 3">
    <name type="scientific">Pseudomonas lijiangensis</name>
    <dbReference type="NCBI Taxonomy" id="2995658"/>
    <lineage>
        <taxon>Bacteria</taxon>
        <taxon>Pseudomonadati</taxon>
        <taxon>Pseudomonadota</taxon>
        <taxon>Gammaproteobacteria</taxon>
        <taxon>Pseudomonadales</taxon>
        <taxon>Pseudomonadaceae</taxon>
        <taxon>Pseudomonas</taxon>
    </lineage>
</organism>
<dbReference type="RefSeq" id="WP_216704805.1">
    <property type="nucleotide sequence ID" value="NZ_CP076668.1"/>
</dbReference>
<feature type="domain" description="AAA" evidence="1">
    <location>
        <begin position="3"/>
        <end position="198"/>
    </location>
</feature>
<sequence length="313" mass="34678">MAKRISIINFKGGVGKTTFTYQLGAGLARYHNARVLLMDMDHQSSLSLVSLTAPVWQKLVAQNQTMNEIFKPFISQTPFPNKSLIAKQAIRSQFVTGNYKTLDIVPASLQLDDIEIELTASHQGNAIKSEWDKRTLVCRWLEESSVDDDYDYILFDCPPATKIVSQNAIAASHGYIIPVIPEAVMERGAPHLSGMIKSGIDMRMNALAAMGTPRSMYVPETKLAGVVITRIQTHGPATSGYTDDHTRHLASLKKQWGKYLLAPYIEQGTGISQALDDGVPVYDRAHTQNVGSRGLNTLYEKLTTEVKKRVDQL</sequence>
<dbReference type="InterPro" id="IPR050678">
    <property type="entry name" value="DNA_Partitioning_ATPase"/>
</dbReference>
<dbReference type="PANTHER" id="PTHR13696">
    <property type="entry name" value="P-LOOP CONTAINING NUCLEOSIDE TRIPHOSPHATE HYDROLASE"/>
    <property type="match status" value="1"/>
</dbReference>
<evidence type="ECO:0000313" key="2">
    <source>
        <dbReference type="EMBL" id="QWU83776.1"/>
    </source>
</evidence>
<dbReference type="PANTHER" id="PTHR13696:SF52">
    <property type="entry name" value="PARA FAMILY PROTEIN CT_582"/>
    <property type="match status" value="1"/>
</dbReference>
<gene>
    <name evidence="2" type="ORF">KQP88_02955</name>
</gene>
<dbReference type="InterPro" id="IPR025669">
    <property type="entry name" value="AAA_dom"/>
</dbReference>
<evidence type="ECO:0000313" key="3">
    <source>
        <dbReference type="Proteomes" id="UP000683401"/>
    </source>
</evidence>
<dbReference type="CDD" id="cd02042">
    <property type="entry name" value="ParAB_family"/>
    <property type="match status" value="1"/>
</dbReference>
<keyword evidence="3" id="KW-1185">Reference proteome</keyword>
<proteinExistence type="predicted"/>
<reference evidence="3" key="1">
    <citation type="submission" date="2021-06" db="EMBL/GenBank/DDBJ databases">
        <title>Identification of Pseudomonas cichorii causing bacterial leaf black spot of flue-cured tobacco, a new disease in China.</title>
        <authorList>
            <person name="Lu C.-H."/>
        </authorList>
    </citation>
    <scope>NUCLEOTIDE SEQUENCE [LARGE SCALE GENOMIC DNA]</scope>
    <source>
        <strain evidence="3">LJ2</strain>
    </source>
</reference>